<protein>
    <submittedName>
        <fullName evidence="1">Uncharacterized protein</fullName>
    </submittedName>
</protein>
<dbReference type="EMBL" id="KN846981">
    <property type="protein sequence ID" value="KIW97588.1"/>
    <property type="molecule type" value="Genomic_DNA"/>
</dbReference>
<reference evidence="1" key="1">
    <citation type="submission" date="2015-01" db="EMBL/GenBank/DDBJ databases">
        <title>The Genome Sequence of Cladophialophora bantiana CBS 173.52.</title>
        <authorList>
            <consortium name="The Broad Institute Genomics Platform"/>
            <person name="Cuomo C."/>
            <person name="de Hoog S."/>
            <person name="Gorbushina A."/>
            <person name="Stielow B."/>
            <person name="Teixiera M."/>
            <person name="Abouelleil A."/>
            <person name="Chapman S.B."/>
            <person name="Priest M."/>
            <person name="Young S.K."/>
            <person name="Wortman J."/>
            <person name="Nusbaum C."/>
            <person name="Birren B."/>
        </authorList>
    </citation>
    <scope>NUCLEOTIDE SEQUENCE [LARGE SCALE GENOMIC DNA]</scope>
    <source>
        <strain evidence="1">CBS 173.52</strain>
    </source>
</reference>
<dbReference type="RefSeq" id="XP_016624257.1">
    <property type="nucleotide sequence ID" value="XM_016758929.1"/>
</dbReference>
<dbReference type="GeneID" id="27694100"/>
<dbReference type="HOGENOM" id="CLU_1199675_0_0_1"/>
<keyword evidence="2" id="KW-1185">Reference proteome</keyword>
<sequence>MAQVDVTFLPVLAQSSSQRERELYQAAAQSHAARLWHKWRKQRRLDARPVVASEASRSHALVTPGLISILQKGNSDPFNALAIHVTPRANQILTFFKHGYLPMVYQAVMGSEDAIRRIEALQNQGYRDGGLADEALLLKHQRIKALRQELVKNRDSQSQSLILDSVSMLFRGALIAGDLDEAGLHAGTLRKLLERKYDREGVQDLGFLLRVLYQNKQLSVFRFSLSVLDAE</sequence>
<name>A0A0D2HW68_CLAB1</name>
<accession>A0A0D2HW68</accession>
<proteinExistence type="predicted"/>
<evidence type="ECO:0000313" key="2">
    <source>
        <dbReference type="Proteomes" id="UP000053789"/>
    </source>
</evidence>
<evidence type="ECO:0000313" key="1">
    <source>
        <dbReference type="EMBL" id="KIW97588.1"/>
    </source>
</evidence>
<dbReference type="Proteomes" id="UP000053789">
    <property type="component" value="Unassembled WGS sequence"/>
</dbReference>
<dbReference type="VEuPathDB" id="FungiDB:Z519_01172"/>
<gene>
    <name evidence="1" type="ORF">Z519_01172</name>
</gene>
<dbReference type="AlphaFoldDB" id="A0A0D2HW68"/>
<dbReference type="OrthoDB" id="4145730at2759"/>
<organism evidence="1 2">
    <name type="scientific">Cladophialophora bantiana (strain ATCC 10958 / CBS 173.52 / CDC B-1940 / NIH 8579)</name>
    <name type="common">Xylohypha bantiana</name>
    <dbReference type="NCBI Taxonomy" id="1442370"/>
    <lineage>
        <taxon>Eukaryota</taxon>
        <taxon>Fungi</taxon>
        <taxon>Dikarya</taxon>
        <taxon>Ascomycota</taxon>
        <taxon>Pezizomycotina</taxon>
        <taxon>Eurotiomycetes</taxon>
        <taxon>Chaetothyriomycetidae</taxon>
        <taxon>Chaetothyriales</taxon>
        <taxon>Herpotrichiellaceae</taxon>
        <taxon>Cladophialophora</taxon>
    </lineage>
</organism>